<reference evidence="2 3" key="1">
    <citation type="submission" date="2013-11" db="EMBL/GenBank/DDBJ databases">
        <title>Genome sequencing of Stegodyphus mimosarum.</title>
        <authorList>
            <person name="Bechsgaard J."/>
        </authorList>
    </citation>
    <scope>NUCLEOTIDE SEQUENCE [LARGE SCALE GENOMIC DNA]</scope>
</reference>
<protein>
    <submittedName>
        <fullName evidence="2">Uncharacterized protein</fullName>
    </submittedName>
</protein>
<dbReference type="AlphaFoldDB" id="A0A087TMA6"/>
<feature type="region of interest" description="Disordered" evidence="1">
    <location>
        <begin position="120"/>
        <end position="149"/>
    </location>
</feature>
<gene>
    <name evidence="2" type="ORF">X975_04296</name>
</gene>
<feature type="region of interest" description="Disordered" evidence="1">
    <location>
        <begin position="1"/>
        <end position="38"/>
    </location>
</feature>
<sequence length="543" mass="62636">MGEENFLRKSRRLKRKQHNESIGNLQIKKNRKLSTSISKSAKKIQLCKQSASKKYPERSANNNQLYKAGALHPKNGNPETVSSIVVLRRFSPRLLKMKKITHVETKEGEKIAEENFLKKSRRHKRKRHDSIENLQIKKNRNVSTSVNKSAEKTQLCRKNSQEKYLKRSANCSQLCKPAVLHSTNSKMDFSTVESKRTSPRLSKMEKINYVETKNYDVNNLKPGESVVKKRKNKLSNKETSEIVARRYTFPLETGYRKSLKSNKLGKKQASSTRNSYDSKNIHVDCLSSENNKMAMVDLYALNFKHLKNVPVDDLFKLKPSENSKVTKTALKSSDNLTLKGIKNSESPCALLKKKSHGISKRNSKIRVSDKVIEEFHCNEILPDCNDDPKKRPRKKTLKHKRWLFEKLQGDSIGYEDDIYESKSFDAYKCLTQLESESEASFNIATPECGFAVTPIAVKKTPAFKDCFSPMELMRNRKHAEEYMYRRHNRKVESKKSQVQEPEIPEKKKLDFEETLSIIRKKLSNLEESVNQGYSSDEENLSDS</sequence>
<evidence type="ECO:0000313" key="3">
    <source>
        <dbReference type="Proteomes" id="UP000054359"/>
    </source>
</evidence>
<evidence type="ECO:0000313" key="2">
    <source>
        <dbReference type="EMBL" id="KFM66245.1"/>
    </source>
</evidence>
<name>A0A087TMA6_STEMI</name>
<evidence type="ECO:0000256" key="1">
    <source>
        <dbReference type="SAM" id="MobiDB-lite"/>
    </source>
</evidence>
<organism evidence="2 3">
    <name type="scientific">Stegodyphus mimosarum</name>
    <name type="common">African social velvet spider</name>
    <dbReference type="NCBI Taxonomy" id="407821"/>
    <lineage>
        <taxon>Eukaryota</taxon>
        <taxon>Metazoa</taxon>
        <taxon>Ecdysozoa</taxon>
        <taxon>Arthropoda</taxon>
        <taxon>Chelicerata</taxon>
        <taxon>Arachnida</taxon>
        <taxon>Araneae</taxon>
        <taxon>Araneomorphae</taxon>
        <taxon>Entelegynae</taxon>
        <taxon>Eresoidea</taxon>
        <taxon>Eresidae</taxon>
        <taxon>Stegodyphus</taxon>
    </lineage>
</organism>
<dbReference type="OrthoDB" id="6437750at2759"/>
<dbReference type="EMBL" id="KK115866">
    <property type="protein sequence ID" value="KFM66245.1"/>
    <property type="molecule type" value="Genomic_DNA"/>
</dbReference>
<keyword evidence="3" id="KW-1185">Reference proteome</keyword>
<feature type="compositionally biased region" description="Basic residues" evidence="1">
    <location>
        <begin position="8"/>
        <end position="17"/>
    </location>
</feature>
<accession>A0A087TMA6</accession>
<proteinExistence type="predicted"/>
<feature type="non-terminal residue" evidence="2">
    <location>
        <position position="543"/>
    </location>
</feature>
<dbReference type="Proteomes" id="UP000054359">
    <property type="component" value="Unassembled WGS sequence"/>
</dbReference>